<feature type="transmembrane region" description="Helical" evidence="1">
    <location>
        <begin position="26"/>
        <end position="47"/>
    </location>
</feature>
<keyword evidence="1" id="KW-0472">Membrane</keyword>
<evidence type="ECO:0000313" key="3">
    <source>
        <dbReference type="Proteomes" id="UP000481583"/>
    </source>
</evidence>
<accession>A0A6G4U5J7</accession>
<protein>
    <submittedName>
        <fullName evidence="2">Uncharacterized protein</fullName>
    </submittedName>
</protein>
<name>A0A6G4U5J7_9ACTN</name>
<dbReference type="AlphaFoldDB" id="A0A6G4U5J7"/>
<proteinExistence type="predicted"/>
<keyword evidence="1" id="KW-1133">Transmembrane helix</keyword>
<gene>
    <name evidence="2" type="ORF">G5C51_24145</name>
</gene>
<evidence type="ECO:0000313" key="2">
    <source>
        <dbReference type="EMBL" id="NGN66986.1"/>
    </source>
</evidence>
<sequence length="54" mass="5179">MYGNAASTGTAGAGGAALASTGVSTLGSIVAATTLLMAGLALTKLVARRRNREG</sequence>
<evidence type="ECO:0000256" key="1">
    <source>
        <dbReference type="SAM" id="Phobius"/>
    </source>
</evidence>
<dbReference type="EMBL" id="JAAKZV010000119">
    <property type="protein sequence ID" value="NGN66986.1"/>
    <property type="molecule type" value="Genomic_DNA"/>
</dbReference>
<dbReference type="Proteomes" id="UP000481583">
    <property type="component" value="Unassembled WGS sequence"/>
</dbReference>
<reference evidence="2 3" key="1">
    <citation type="submission" date="2020-02" db="EMBL/GenBank/DDBJ databases">
        <title>Whole-genome analyses of novel actinobacteria.</title>
        <authorList>
            <person name="Sahin N."/>
        </authorList>
    </citation>
    <scope>NUCLEOTIDE SEQUENCE [LARGE SCALE GENOMIC DNA]</scope>
    <source>
        <strain evidence="2 3">A7024</strain>
    </source>
</reference>
<dbReference type="RefSeq" id="WP_165240288.1">
    <property type="nucleotide sequence ID" value="NZ_JAAKZV010000119.1"/>
</dbReference>
<keyword evidence="3" id="KW-1185">Reference proteome</keyword>
<comment type="caution">
    <text evidence="2">The sequence shown here is derived from an EMBL/GenBank/DDBJ whole genome shotgun (WGS) entry which is preliminary data.</text>
</comment>
<keyword evidence="1" id="KW-0812">Transmembrane</keyword>
<organism evidence="2 3">
    <name type="scientific">Streptomyces coryli</name>
    <dbReference type="NCBI Taxonomy" id="1128680"/>
    <lineage>
        <taxon>Bacteria</taxon>
        <taxon>Bacillati</taxon>
        <taxon>Actinomycetota</taxon>
        <taxon>Actinomycetes</taxon>
        <taxon>Kitasatosporales</taxon>
        <taxon>Streptomycetaceae</taxon>
        <taxon>Streptomyces</taxon>
    </lineage>
</organism>